<evidence type="ECO:0000256" key="7">
    <source>
        <dbReference type="ARBA" id="ARBA00023717"/>
    </source>
</evidence>
<evidence type="ECO:0000256" key="4">
    <source>
        <dbReference type="ARBA" id="ARBA00023098"/>
    </source>
</evidence>
<dbReference type="SUPFAM" id="SSF52096">
    <property type="entry name" value="ClpP/crotonase"/>
    <property type="match status" value="1"/>
</dbReference>
<dbReference type="InterPro" id="IPR018376">
    <property type="entry name" value="Enoyl-CoA_hyd/isom_CS"/>
</dbReference>
<comment type="catalytic activity">
    <reaction evidence="7">
        <text>a 4-saturated-(3S)-3-hydroxyacyl-CoA = a (3E)-enoyl-CoA + H2O</text>
        <dbReference type="Rhea" id="RHEA:20724"/>
        <dbReference type="ChEBI" id="CHEBI:15377"/>
        <dbReference type="ChEBI" id="CHEBI:58521"/>
        <dbReference type="ChEBI" id="CHEBI:137480"/>
        <dbReference type="EC" id="4.2.1.17"/>
    </reaction>
</comment>
<gene>
    <name evidence="10" type="primary">echA6</name>
    <name evidence="10" type="ORF">MCNS_44510</name>
</gene>
<evidence type="ECO:0000256" key="6">
    <source>
        <dbReference type="ARBA" id="ARBA00023709"/>
    </source>
</evidence>
<dbReference type="Proteomes" id="UP000467385">
    <property type="component" value="Chromosome"/>
</dbReference>
<evidence type="ECO:0000256" key="9">
    <source>
        <dbReference type="SAM" id="SignalP"/>
    </source>
</evidence>
<keyword evidence="3" id="KW-0276">Fatty acid metabolism</keyword>
<dbReference type="CDD" id="cd06558">
    <property type="entry name" value="crotonase-like"/>
    <property type="match status" value="1"/>
</dbReference>
<evidence type="ECO:0000256" key="2">
    <source>
        <dbReference type="ARBA" id="ARBA00005254"/>
    </source>
</evidence>
<evidence type="ECO:0000313" key="11">
    <source>
        <dbReference type="Proteomes" id="UP000467385"/>
    </source>
</evidence>
<dbReference type="Gene3D" id="3.90.226.10">
    <property type="entry name" value="2-enoyl-CoA Hydratase, Chain A, domain 1"/>
    <property type="match status" value="1"/>
</dbReference>
<dbReference type="GO" id="GO:0006635">
    <property type="term" value="P:fatty acid beta-oxidation"/>
    <property type="evidence" value="ECO:0007669"/>
    <property type="project" value="TreeGrafter"/>
</dbReference>
<dbReference type="GO" id="GO:0004300">
    <property type="term" value="F:enoyl-CoA hydratase activity"/>
    <property type="evidence" value="ECO:0007669"/>
    <property type="project" value="UniProtKB-EC"/>
</dbReference>
<dbReference type="NCBIfam" id="NF005891">
    <property type="entry name" value="PRK07854.1"/>
    <property type="match status" value="1"/>
</dbReference>
<protein>
    <submittedName>
        <fullName evidence="10">Putative enoyl-CoA hydratase echA6</fullName>
    </submittedName>
</protein>
<sequence length="258" mass="27707">MASGRGVLRLYILAPMIGVTQAQAVTTIELQRPERRNALNSQLVDELREAVQKATAEDVRAVVLTGQGTAFCAGADLSGDAFAADYPDRLIELHKVMDAAPIPVIGFINGPAIGAGLQLAMQCDLRVVAADAFFQFPTSKYGLALDNWSIRRLSSLVGHGRARAMLLSAEKLTADTALQTGMANRIGTLADAQAWAAEIAGLAPLAIQHAKRVLNDDGSIEEPWPEHKELFDKAWGSQDVIEAQVARVEKRPPKFQGA</sequence>
<keyword evidence="11" id="KW-1185">Reference proteome</keyword>
<evidence type="ECO:0000313" key="10">
    <source>
        <dbReference type="EMBL" id="BBZ41388.1"/>
    </source>
</evidence>
<dbReference type="AlphaFoldDB" id="A0A7I7YHU6"/>
<keyword evidence="9" id="KW-0732">Signal</keyword>
<dbReference type="InterPro" id="IPR001753">
    <property type="entry name" value="Enoyl-CoA_hydra/iso"/>
</dbReference>
<reference evidence="10 11" key="1">
    <citation type="journal article" date="2019" name="Emerg. Microbes Infect.">
        <title>Comprehensive subspecies identification of 175 nontuberculous mycobacteria species based on 7547 genomic profiles.</title>
        <authorList>
            <person name="Matsumoto Y."/>
            <person name="Kinjo T."/>
            <person name="Motooka D."/>
            <person name="Nabeya D."/>
            <person name="Jung N."/>
            <person name="Uechi K."/>
            <person name="Horii T."/>
            <person name="Iida T."/>
            <person name="Fujita J."/>
            <person name="Nakamura S."/>
        </authorList>
    </citation>
    <scope>NUCLEOTIDE SEQUENCE [LARGE SCALE GENOMIC DNA]</scope>
    <source>
        <strain evidence="10 11">JCM 14738</strain>
    </source>
</reference>
<evidence type="ECO:0000256" key="8">
    <source>
        <dbReference type="RuleBase" id="RU003707"/>
    </source>
</evidence>
<evidence type="ECO:0000256" key="1">
    <source>
        <dbReference type="ARBA" id="ARBA00002994"/>
    </source>
</evidence>
<dbReference type="EMBL" id="AP022613">
    <property type="protein sequence ID" value="BBZ41388.1"/>
    <property type="molecule type" value="Genomic_DNA"/>
</dbReference>
<comment type="similarity">
    <text evidence="2 8">Belongs to the enoyl-CoA hydratase/isomerase family.</text>
</comment>
<dbReference type="PROSITE" id="PS00166">
    <property type="entry name" value="ENOYL_COA_HYDRATASE"/>
    <property type="match status" value="1"/>
</dbReference>
<keyword evidence="4" id="KW-0443">Lipid metabolism</keyword>
<feature type="chain" id="PRO_5038688545" evidence="9">
    <location>
        <begin position="25"/>
        <end position="258"/>
    </location>
</feature>
<dbReference type="Pfam" id="PF00378">
    <property type="entry name" value="ECH_1"/>
    <property type="match status" value="1"/>
</dbReference>
<feature type="signal peptide" evidence="9">
    <location>
        <begin position="1"/>
        <end position="24"/>
    </location>
</feature>
<comment type="function">
    <text evidence="1">Could possibly oxidize fatty acids using specific components.</text>
</comment>
<comment type="catalytic activity">
    <reaction evidence="6">
        <text>a (3S)-3-hydroxyacyl-CoA = a (2E)-enoyl-CoA + H2O</text>
        <dbReference type="Rhea" id="RHEA:16105"/>
        <dbReference type="ChEBI" id="CHEBI:15377"/>
        <dbReference type="ChEBI" id="CHEBI:57318"/>
        <dbReference type="ChEBI" id="CHEBI:58856"/>
        <dbReference type="EC" id="4.2.1.17"/>
    </reaction>
</comment>
<proteinExistence type="inferred from homology"/>
<name>A0A7I7YHU6_9MYCO</name>
<dbReference type="InterPro" id="IPR029045">
    <property type="entry name" value="ClpP/crotonase-like_dom_sf"/>
</dbReference>
<organism evidence="10 11">
    <name type="scientific">Mycobacterium conspicuum</name>
    <dbReference type="NCBI Taxonomy" id="44010"/>
    <lineage>
        <taxon>Bacteria</taxon>
        <taxon>Bacillati</taxon>
        <taxon>Actinomycetota</taxon>
        <taxon>Actinomycetes</taxon>
        <taxon>Mycobacteriales</taxon>
        <taxon>Mycobacteriaceae</taxon>
        <taxon>Mycobacterium</taxon>
    </lineage>
</organism>
<dbReference type="PANTHER" id="PTHR11941:SF169">
    <property type="entry name" value="(7AS)-7A-METHYL-1,5-DIOXO-2,3,5,6,7,7A-HEXAHYDRO-1H-INDENE-CARBOXYL-COA HYDROLASE"/>
    <property type="match status" value="1"/>
</dbReference>
<evidence type="ECO:0000256" key="3">
    <source>
        <dbReference type="ARBA" id="ARBA00022832"/>
    </source>
</evidence>
<dbReference type="PANTHER" id="PTHR11941">
    <property type="entry name" value="ENOYL-COA HYDRATASE-RELATED"/>
    <property type="match status" value="1"/>
</dbReference>
<evidence type="ECO:0000256" key="5">
    <source>
        <dbReference type="ARBA" id="ARBA00023239"/>
    </source>
</evidence>
<keyword evidence="5" id="KW-0456">Lyase</keyword>
<accession>A0A7I7YHU6</accession>